<dbReference type="SUPFAM" id="SSF53756">
    <property type="entry name" value="UDP-Glycosyltransferase/glycogen phosphorylase"/>
    <property type="match status" value="1"/>
</dbReference>
<dbReference type="PANTHER" id="PTHR45947">
    <property type="entry name" value="SULFOQUINOVOSYL TRANSFERASE SQD2"/>
    <property type="match status" value="1"/>
</dbReference>
<gene>
    <name evidence="2" type="ORF">ABIE08_000814</name>
</gene>
<dbReference type="Proteomes" id="UP001549321">
    <property type="component" value="Unassembled WGS sequence"/>
</dbReference>
<proteinExistence type="predicted"/>
<comment type="caution">
    <text evidence="2">The sequence shown here is derived from an EMBL/GenBank/DDBJ whole genome shotgun (WGS) entry which is preliminary data.</text>
</comment>
<organism evidence="2 3">
    <name type="scientific">Kaistia defluvii</name>
    <dbReference type="NCBI Taxonomy" id="410841"/>
    <lineage>
        <taxon>Bacteria</taxon>
        <taxon>Pseudomonadati</taxon>
        <taxon>Pseudomonadota</taxon>
        <taxon>Alphaproteobacteria</taxon>
        <taxon>Hyphomicrobiales</taxon>
        <taxon>Kaistiaceae</taxon>
        <taxon>Kaistia</taxon>
    </lineage>
</organism>
<evidence type="ECO:0000313" key="2">
    <source>
        <dbReference type="EMBL" id="MET4632901.1"/>
    </source>
</evidence>
<dbReference type="InterPro" id="IPR050194">
    <property type="entry name" value="Glycosyltransferase_grp1"/>
</dbReference>
<sequence length="419" mass="46758">MAERILVVAHNHPDLHPGGTEIFAHDLFRAYQRAGSETLFLGATNRIHRDEKPGTSFQGIGNGVDEILLWAGHFDRFFMSQVDLYGVIPDLEELLLEFRPDVVHIHHLLLIGAEFPALVRRVLPQARIVMTLHDYYLICAHDGLMMRTTGRERCHGASPDRCHGCFPEIAADQFLLRERYLKTLLSTVDRFVSPSAFLKDRFIAWGLAADRIDVISNGQPGEGRVPSLREDGAPRNIFGYFGNLNPWKGGTVLLDAAERLIQSGTDFELRVHGGTPFQADAFKMELDERFARTASHVVRRGSYRREDVPALMAAVDWVVIPSIWWENAPLVIQEAQQQGRPVIVSGIGGMAEMIRNGVNGLTVAPDDPIDLARTMRLAAGDPDLWRRLSANAVTPPTIDAVAQDYLRLFDALARVHIPA</sequence>
<dbReference type="CDD" id="cd03823">
    <property type="entry name" value="GT4_ExpE7-like"/>
    <property type="match status" value="1"/>
</dbReference>
<dbReference type="EMBL" id="JBEPSM010000001">
    <property type="protein sequence ID" value="MET4632901.1"/>
    <property type="molecule type" value="Genomic_DNA"/>
</dbReference>
<name>A0ABV2QV49_9HYPH</name>
<dbReference type="PANTHER" id="PTHR45947:SF13">
    <property type="entry name" value="TRANSFERASE"/>
    <property type="match status" value="1"/>
</dbReference>
<protein>
    <submittedName>
        <fullName evidence="2">Glycosyltransferase involved in cell wall biosynthesis</fullName>
    </submittedName>
</protein>
<accession>A0ABV2QV49</accession>
<dbReference type="InterPro" id="IPR028098">
    <property type="entry name" value="Glyco_trans_4-like_N"/>
</dbReference>
<feature type="domain" description="Glycosyltransferase subfamily 4-like N-terminal" evidence="1">
    <location>
        <begin position="17"/>
        <end position="218"/>
    </location>
</feature>
<dbReference type="RefSeq" id="WP_354548958.1">
    <property type="nucleotide sequence ID" value="NZ_JBEPSM010000001.1"/>
</dbReference>
<evidence type="ECO:0000313" key="3">
    <source>
        <dbReference type="Proteomes" id="UP001549321"/>
    </source>
</evidence>
<dbReference type="Pfam" id="PF13439">
    <property type="entry name" value="Glyco_transf_4"/>
    <property type="match status" value="1"/>
</dbReference>
<reference evidence="2 3" key="1">
    <citation type="submission" date="2024-06" db="EMBL/GenBank/DDBJ databases">
        <title>Sorghum-associated microbial communities from plants grown in Nebraska, USA.</title>
        <authorList>
            <person name="Schachtman D."/>
        </authorList>
    </citation>
    <scope>NUCLEOTIDE SEQUENCE [LARGE SCALE GENOMIC DNA]</scope>
    <source>
        <strain evidence="2 3">3207</strain>
    </source>
</reference>
<keyword evidence="3" id="KW-1185">Reference proteome</keyword>
<evidence type="ECO:0000259" key="1">
    <source>
        <dbReference type="Pfam" id="PF13439"/>
    </source>
</evidence>
<dbReference type="Gene3D" id="3.40.50.2000">
    <property type="entry name" value="Glycogen Phosphorylase B"/>
    <property type="match status" value="2"/>
</dbReference>
<dbReference type="Pfam" id="PF13692">
    <property type="entry name" value="Glyco_trans_1_4"/>
    <property type="match status" value="1"/>
</dbReference>